<dbReference type="AlphaFoldDB" id="A0A8J9YAD8"/>
<dbReference type="PANTHER" id="PTHR46497">
    <property type="entry name" value="THIOREDOXIN DOMAIN-CONTAINING PROTEIN 11"/>
    <property type="match status" value="1"/>
</dbReference>
<organism evidence="2 3">
    <name type="scientific">Brenthis ino</name>
    <name type="common">lesser marbled fritillary</name>
    <dbReference type="NCBI Taxonomy" id="405034"/>
    <lineage>
        <taxon>Eukaryota</taxon>
        <taxon>Metazoa</taxon>
        <taxon>Ecdysozoa</taxon>
        <taxon>Arthropoda</taxon>
        <taxon>Hexapoda</taxon>
        <taxon>Insecta</taxon>
        <taxon>Pterygota</taxon>
        <taxon>Neoptera</taxon>
        <taxon>Endopterygota</taxon>
        <taxon>Lepidoptera</taxon>
        <taxon>Glossata</taxon>
        <taxon>Ditrysia</taxon>
        <taxon>Papilionoidea</taxon>
        <taxon>Nymphalidae</taxon>
        <taxon>Heliconiinae</taxon>
        <taxon>Argynnini</taxon>
        <taxon>Brenthis</taxon>
    </lineage>
</organism>
<gene>
    <name evidence="2" type="ORF">BINO364_LOCUS9236</name>
</gene>
<feature type="compositionally biased region" description="Low complexity" evidence="1">
    <location>
        <begin position="12"/>
        <end position="24"/>
    </location>
</feature>
<evidence type="ECO:0000256" key="1">
    <source>
        <dbReference type="SAM" id="MobiDB-lite"/>
    </source>
</evidence>
<keyword evidence="3" id="KW-1185">Reference proteome</keyword>
<dbReference type="Proteomes" id="UP000838878">
    <property type="component" value="Chromosome 3"/>
</dbReference>
<evidence type="ECO:0000313" key="3">
    <source>
        <dbReference type="Proteomes" id="UP000838878"/>
    </source>
</evidence>
<dbReference type="PANTHER" id="PTHR46497:SF1">
    <property type="entry name" value="THIOREDOXIN DOMAIN-CONTAINING PROTEIN 11"/>
    <property type="match status" value="1"/>
</dbReference>
<dbReference type="InterPro" id="IPR036249">
    <property type="entry name" value="Thioredoxin-like_sf"/>
</dbReference>
<accession>A0A8J9YAD8</accession>
<dbReference type="InterPro" id="IPR052792">
    <property type="entry name" value="Thioredoxin_dom-contain_11"/>
</dbReference>
<name>A0A8J9YAD8_9NEOP</name>
<protein>
    <recommendedName>
        <fullName evidence="4">Thioredoxin domain-containing protein 11</fullName>
    </recommendedName>
</protein>
<feature type="region of interest" description="Disordered" evidence="1">
    <location>
        <begin position="1"/>
        <end position="36"/>
    </location>
</feature>
<dbReference type="OrthoDB" id="1910803at2759"/>
<dbReference type="Gene3D" id="3.40.30.10">
    <property type="entry name" value="Glutaredoxin"/>
    <property type="match status" value="2"/>
</dbReference>
<evidence type="ECO:0000313" key="2">
    <source>
        <dbReference type="EMBL" id="CAH0723404.1"/>
    </source>
</evidence>
<reference evidence="2" key="1">
    <citation type="submission" date="2021-12" db="EMBL/GenBank/DDBJ databases">
        <authorList>
            <person name="Martin H S."/>
        </authorList>
    </citation>
    <scope>NUCLEOTIDE SEQUENCE</scope>
</reference>
<sequence>MFPTADSEDISKVTSLQSKSSLSSNERDPIKSSEVAKQNNNRELTLNMLIKELVFCIALALTTYGALHNGPNKVSKVPQAMRFFYSDSVVTDWYRGQLSSALAAINTEDISFVMYYAPWDAESQYVRGEFEKAANILQDRVHFSAINCWNPGSECRLQHNKIPSWPILMVYTVTSRGVLYKGPRNAESMINFLEMLMRPLEKISNTEDLVNLLSVCDAVAVGFTPLTETSRYYNVWYNVALKSKEFDTVGEICFATVTSTDFAMDLGVETIPNARLMLWNDTKEYFPNENNNSWNETFLMHWVLQNFAQPVARIIPMWQKSFNFERYADGNPILILFTPLNPLYEQLPSYALLREVAMEYYNCKNNESSQWTSELIKLQQVQRLLYQQKNFLKFCQEYKFKKPIKKVSTHYKREVVSHNNKYPWNNVTQKSQKSSVFNFLLKQGLAISKLIESSSDNSAVWSTLGYLQQCSSSASKSLPAEKSFYENYEKCQSFEDQMNSDLEMESGEIETTMLPYEDDPLSAENLVQENVKHFCRLMQFANKINPPVSPSRVTIGNITHIHGLSCTTNYSLHILAVDSIRNYHFAEALGVDIKHKKDKTALVILDSKHETQYVMSEEYSAKSVRDFIHNFTRKALKRTLRSRVRATHTHHFTPPPPRDCDRCGCDCDKRECDKRDCDRRDATERVEILELTTHTFNKIVRTPGMLTIVAVCGGACGAVPARAAAGAARALRAAGLRARAARLDARAHDLPWHYTAPAYPALLVFHGDRSYEYYLLLTKNSC</sequence>
<dbReference type="SUPFAM" id="SSF52833">
    <property type="entry name" value="Thioredoxin-like"/>
    <property type="match status" value="1"/>
</dbReference>
<dbReference type="EMBL" id="OV170223">
    <property type="protein sequence ID" value="CAH0723404.1"/>
    <property type="molecule type" value="Genomic_DNA"/>
</dbReference>
<proteinExistence type="predicted"/>
<feature type="non-terminal residue" evidence="2">
    <location>
        <position position="782"/>
    </location>
</feature>
<evidence type="ECO:0008006" key="4">
    <source>
        <dbReference type="Google" id="ProtNLM"/>
    </source>
</evidence>